<comment type="similarity">
    <text evidence="1">Belongs to the universal ribosomal protein uS4 family.</text>
</comment>
<sequence>MRKLKYHENKLLRRVNFLEWKREEGHRENMVMQRYHITQRDDYKKYASLTRMIQKLVSAVKQIDAKDSFRVNMTDNLLEKLYNMGVIPTRQSITLCESLTVSSFCRSFKTQLNGREGVSAGDSRGFIPFHLSRHFIPFIYAQTQTPAKQELHLDTMNGWEEEC</sequence>
<proteinExistence type="inferred from homology"/>
<name>A0AAV0ZCM8_VICFA</name>
<keyword evidence="6" id="KW-1185">Reference proteome</keyword>
<feature type="domain" description="Small ribosomal subunit protein uS4 N-terminal" evidence="3">
    <location>
        <begin position="3"/>
        <end position="106"/>
    </location>
</feature>
<keyword evidence="2" id="KW-0699">rRNA-binding</keyword>
<dbReference type="SMART" id="SM01390">
    <property type="entry name" value="Ribosomal_S4"/>
    <property type="match status" value="1"/>
</dbReference>
<organism evidence="4 6">
    <name type="scientific">Vicia faba</name>
    <name type="common">Broad bean</name>
    <name type="synonym">Faba vulgaris</name>
    <dbReference type="NCBI Taxonomy" id="3906"/>
    <lineage>
        <taxon>Eukaryota</taxon>
        <taxon>Viridiplantae</taxon>
        <taxon>Streptophyta</taxon>
        <taxon>Embryophyta</taxon>
        <taxon>Tracheophyta</taxon>
        <taxon>Spermatophyta</taxon>
        <taxon>Magnoliopsida</taxon>
        <taxon>eudicotyledons</taxon>
        <taxon>Gunneridae</taxon>
        <taxon>Pentapetalae</taxon>
        <taxon>rosids</taxon>
        <taxon>fabids</taxon>
        <taxon>Fabales</taxon>
        <taxon>Fabaceae</taxon>
        <taxon>Papilionoideae</taxon>
        <taxon>50 kb inversion clade</taxon>
        <taxon>NPAAA clade</taxon>
        <taxon>Hologalegina</taxon>
        <taxon>IRL clade</taxon>
        <taxon>Fabeae</taxon>
        <taxon>Vicia</taxon>
    </lineage>
</organism>
<gene>
    <name evidence="4" type="ORF">VFH_I161960</name>
    <name evidence="5" type="ORF">VFH_II227800</name>
</gene>
<dbReference type="Pfam" id="PF00163">
    <property type="entry name" value="Ribosomal_S4"/>
    <property type="match status" value="1"/>
</dbReference>
<dbReference type="Proteomes" id="UP001157006">
    <property type="component" value="Chromosome 2"/>
</dbReference>
<dbReference type="EMBL" id="OX451737">
    <property type="protein sequence ID" value="CAI8600525.1"/>
    <property type="molecule type" value="Genomic_DNA"/>
</dbReference>
<accession>A0AAV0ZCM8</accession>
<evidence type="ECO:0000313" key="4">
    <source>
        <dbReference type="EMBL" id="CAI8594853.1"/>
    </source>
</evidence>
<evidence type="ECO:0000256" key="2">
    <source>
        <dbReference type="ARBA" id="ARBA00022730"/>
    </source>
</evidence>
<evidence type="ECO:0000313" key="6">
    <source>
        <dbReference type="Proteomes" id="UP001157006"/>
    </source>
</evidence>
<protein>
    <recommendedName>
        <fullName evidence="3">Small ribosomal subunit protein uS4 N-terminal domain-containing protein</fullName>
    </recommendedName>
</protein>
<dbReference type="GO" id="GO:0019843">
    <property type="term" value="F:rRNA binding"/>
    <property type="evidence" value="ECO:0007669"/>
    <property type="project" value="UniProtKB-KW"/>
</dbReference>
<evidence type="ECO:0000256" key="1">
    <source>
        <dbReference type="ARBA" id="ARBA00007465"/>
    </source>
</evidence>
<dbReference type="AlphaFoldDB" id="A0AAV0ZCM8"/>
<dbReference type="EMBL" id="OX451735">
    <property type="protein sequence ID" value="CAI8594853.1"/>
    <property type="molecule type" value="Genomic_DNA"/>
</dbReference>
<evidence type="ECO:0000259" key="3">
    <source>
        <dbReference type="SMART" id="SM01390"/>
    </source>
</evidence>
<keyword evidence="2" id="KW-0694">RNA-binding</keyword>
<dbReference type="InterPro" id="IPR001912">
    <property type="entry name" value="Ribosomal_uS4_N"/>
</dbReference>
<evidence type="ECO:0000313" key="5">
    <source>
        <dbReference type="EMBL" id="CAI8600525.1"/>
    </source>
</evidence>
<reference evidence="4 6" key="1">
    <citation type="submission" date="2023-01" db="EMBL/GenBank/DDBJ databases">
        <authorList>
            <person name="Kreplak J."/>
        </authorList>
    </citation>
    <scope>NUCLEOTIDE SEQUENCE [LARGE SCALE GENOMIC DNA]</scope>
</reference>
<dbReference type="Proteomes" id="UP001157006">
    <property type="component" value="Chromosome 1S"/>
</dbReference>